<dbReference type="Pfam" id="PF22435">
    <property type="entry name" value="MRM3-like_sub_bind"/>
    <property type="match status" value="1"/>
</dbReference>
<dbReference type="STRING" id="1945520.A1019T_00077"/>
<feature type="domain" description="tRNA/rRNA methyltransferase SpoU type" evidence="4">
    <location>
        <begin position="134"/>
        <end position="268"/>
    </location>
</feature>
<dbReference type="InterPro" id="IPR051259">
    <property type="entry name" value="rRNA_Methyltransferase"/>
</dbReference>
<organism evidence="6 7">
    <name type="scientific">Psychrobacter pasteurii</name>
    <dbReference type="NCBI Taxonomy" id="1945520"/>
    <lineage>
        <taxon>Bacteria</taxon>
        <taxon>Pseudomonadati</taxon>
        <taxon>Pseudomonadota</taxon>
        <taxon>Gammaproteobacteria</taxon>
        <taxon>Moraxellales</taxon>
        <taxon>Moraxellaceae</taxon>
        <taxon>Psychrobacter</taxon>
    </lineage>
</organism>
<reference evidence="7" key="1">
    <citation type="submission" date="2017-02" db="EMBL/GenBank/DDBJ databases">
        <authorList>
            <person name="Mornico D."/>
        </authorList>
    </citation>
    <scope>NUCLEOTIDE SEQUENCE [LARGE SCALE GENOMIC DNA]</scope>
</reference>
<dbReference type="AlphaFoldDB" id="A0A1R4ECA7"/>
<dbReference type="PANTHER" id="PTHR43191:SF2">
    <property type="entry name" value="RRNA METHYLTRANSFERASE 3, MITOCHONDRIAL"/>
    <property type="match status" value="1"/>
</dbReference>
<dbReference type="CDD" id="cd18095">
    <property type="entry name" value="SpoU-like_rRNA-MTase"/>
    <property type="match status" value="1"/>
</dbReference>
<comment type="similarity">
    <text evidence="1">Belongs to the class IV-like SAM-binding methyltransferase superfamily. RNA methyltransferase TrmH family.</text>
</comment>
<evidence type="ECO:0000256" key="1">
    <source>
        <dbReference type="ARBA" id="ARBA00007228"/>
    </source>
</evidence>
<feature type="domain" description="MRM3-like substrate binding" evidence="5">
    <location>
        <begin position="20"/>
        <end position="113"/>
    </location>
</feature>
<dbReference type="GO" id="GO:0003723">
    <property type="term" value="F:RNA binding"/>
    <property type="evidence" value="ECO:0007669"/>
    <property type="project" value="InterPro"/>
</dbReference>
<dbReference type="GO" id="GO:0032259">
    <property type="term" value="P:methylation"/>
    <property type="evidence" value="ECO:0007669"/>
    <property type="project" value="UniProtKB-KW"/>
</dbReference>
<name>A0A1R4ECA7_9GAMM</name>
<dbReference type="SUPFAM" id="SSF55315">
    <property type="entry name" value="L30e-like"/>
    <property type="match status" value="1"/>
</dbReference>
<dbReference type="SUPFAM" id="SSF75217">
    <property type="entry name" value="alpha/beta knot"/>
    <property type="match status" value="1"/>
</dbReference>
<dbReference type="InterPro" id="IPR029026">
    <property type="entry name" value="tRNA_m1G_MTases_N"/>
</dbReference>
<keyword evidence="3 6" id="KW-0808">Transferase</keyword>
<sequence length="278" mass="30120">MTDAISNKFSNNPVITSDKNPTAKLAKALLTQSRQRKKAGQTVLEGVHLIEAALQANHLPQQIIISYSGLSHPEVQALLASLNDYNLDNRLTVVSDSVYQGITTLGNGVEIMAIVDVPEHNLHTLKSPITTDCLILNDVQDNGNVGTLLRTAAAVGIKNIICTKGSAQAWSPKTMRAGMGAQFGLTIYEGIEADEVLSYLRLPIYATSSHTDNIIYKQNLNRPVAWVMGHEGQGVCEDIMKQATPVALPQPNGQESLNVAIAGALCMYETLRQRQYAD</sequence>
<evidence type="ECO:0000256" key="3">
    <source>
        <dbReference type="ARBA" id="ARBA00022679"/>
    </source>
</evidence>
<dbReference type="InterPro" id="IPR029028">
    <property type="entry name" value="Alpha/beta_knot_MTases"/>
</dbReference>
<dbReference type="InterPro" id="IPR029064">
    <property type="entry name" value="Ribosomal_eL30-like_sf"/>
</dbReference>
<dbReference type="RefSeq" id="WP_077447524.1">
    <property type="nucleotide sequence ID" value="NZ_FUGD01000024.1"/>
</dbReference>
<dbReference type="Gene3D" id="3.30.1330.30">
    <property type="match status" value="1"/>
</dbReference>
<keyword evidence="2 6" id="KW-0489">Methyltransferase</keyword>
<dbReference type="PANTHER" id="PTHR43191">
    <property type="entry name" value="RRNA METHYLTRANSFERASE 3"/>
    <property type="match status" value="1"/>
</dbReference>
<dbReference type="EC" id="2.1.1.185" evidence="6"/>
<evidence type="ECO:0000259" key="5">
    <source>
        <dbReference type="Pfam" id="PF22435"/>
    </source>
</evidence>
<gene>
    <name evidence="6" type="primary">rlmB_1</name>
    <name evidence="6" type="ORF">A1019T_00077</name>
</gene>
<dbReference type="EMBL" id="FUGD01000024">
    <property type="protein sequence ID" value="SJM36117.1"/>
    <property type="molecule type" value="Genomic_DNA"/>
</dbReference>
<keyword evidence="7" id="KW-1185">Reference proteome</keyword>
<accession>A0A1R4ECA7</accession>
<dbReference type="GO" id="GO:0006396">
    <property type="term" value="P:RNA processing"/>
    <property type="evidence" value="ECO:0007669"/>
    <property type="project" value="InterPro"/>
</dbReference>
<dbReference type="Pfam" id="PF00588">
    <property type="entry name" value="SpoU_methylase"/>
    <property type="match status" value="1"/>
</dbReference>
<dbReference type="InterPro" id="IPR001537">
    <property type="entry name" value="SpoU_MeTrfase"/>
</dbReference>
<dbReference type="Proteomes" id="UP000188169">
    <property type="component" value="Unassembled WGS sequence"/>
</dbReference>
<dbReference type="Gene3D" id="3.40.1280.10">
    <property type="match status" value="1"/>
</dbReference>
<protein>
    <submittedName>
        <fullName evidence="6">23S rRNA (Guanosine-2'-O-)-methyltransferase RlmB</fullName>
        <ecNumber evidence="6">2.1.1.185</ecNumber>
    </submittedName>
</protein>
<dbReference type="OrthoDB" id="9794400at2"/>
<evidence type="ECO:0000313" key="7">
    <source>
        <dbReference type="Proteomes" id="UP000188169"/>
    </source>
</evidence>
<dbReference type="GO" id="GO:0008173">
    <property type="term" value="F:RNA methyltransferase activity"/>
    <property type="evidence" value="ECO:0007669"/>
    <property type="project" value="InterPro"/>
</dbReference>
<proteinExistence type="inferred from homology"/>
<evidence type="ECO:0000256" key="2">
    <source>
        <dbReference type="ARBA" id="ARBA00022603"/>
    </source>
</evidence>
<dbReference type="InterPro" id="IPR053888">
    <property type="entry name" value="MRM3-like_sub_bind"/>
</dbReference>
<evidence type="ECO:0000313" key="6">
    <source>
        <dbReference type="EMBL" id="SJM36117.1"/>
    </source>
</evidence>
<evidence type="ECO:0000259" key="4">
    <source>
        <dbReference type="Pfam" id="PF00588"/>
    </source>
</evidence>